<dbReference type="AlphaFoldDB" id="A0A2M7RJD8"/>
<reference evidence="2 3" key="1">
    <citation type="submission" date="2017-09" db="EMBL/GenBank/DDBJ databases">
        <title>Depth-based differentiation of microbial function through sediment-hosted aquifers and enrichment of novel symbionts in the deep terrestrial subsurface.</title>
        <authorList>
            <person name="Probst A.J."/>
            <person name="Ladd B."/>
            <person name="Jarett J.K."/>
            <person name="Geller-Mcgrath D.E."/>
            <person name="Sieber C.M."/>
            <person name="Emerson J.B."/>
            <person name="Anantharaman K."/>
            <person name="Thomas B.C."/>
            <person name="Malmstrom R."/>
            <person name="Stieglmeier M."/>
            <person name="Klingl A."/>
            <person name="Woyke T."/>
            <person name="Ryan C.M."/>
            <person name="Banfield J.F."/>
        </authorList>
    </citation>
    <scope>NUCLEOTIDE SEQUENCE [LARGE SCALE GENOMIC DNA]</scope>
    <source>
        <strain evidence="2">CG_4_10_14_0_8_um_filter_42_10</strain>
    </source>
</reference>
<dbReference type="EMBL" id="PFMD01000027">
    <property type="protein sequence ID" value="PIY96824.1"/>
    <property type="molecule type" value="Genomic_DNA"/>
</dbReference>
<dbReference type="InterPro" id="IPR058596">
    <property type="entry name" value="TraC-like_dom"/>
</dbReference>
<evidence type="ECO:0000259" key="1">
    <source>
        <dbReference type="Pfam" id="PF26593"/>
    </source>
</evidence>
<organism evidence="2 3">
    <name type="scientific">Candidatus Kerfeldbacteria bacterium CG_4_10_14_0_8_um_filter_42_10</name>
    <dbReference type="NCBI Taxonomy" id="2014248"/>
    <lineage>
        <taxon>Bacteria</taxon>
        <taxon>Candidatus Kerfeldiibacteriota</taxon>
    </lineage>
</organism>
<dbReference type="Pfam" id="PF26593">
    <property type="entry name" value="TraC-like"/>
    <property type="match status" value="1"/>
</dbReference>
<protein>
    <recommendedName>
        <fullName evidence="1">TraC-like domain-containing protein</fullName>
    </recommendedName>
</protein>
<evidence type="ECO:0000313" key="3">
    <source>
        <dbReference type="Proteomes" id="UP000230779"/>
    </source>
</evidence>
<proteinExistence type="predicted"/>
<sequence>MHSNQLAGQKIKASTQHFLDILEIKDNCVILKDGTLRSVILVSSINFALKSEEEQIAVIQGYTQFLNSFDFSLEIVIQSRKLSIEDYLERLKTMEKEQTNELLRMQTAEYRQYIQELIEIADIMSKRFYVVVPYSPISDKQKGFFTRLKETLSPGSVIHLGHQKFEKYKNELYKRVDYVIDALNSLGLKSVQLDTQSLIELYYNTYNPEISSQEKLVELDKIQVEEDEDLETENKNKELKT</sequence>
<gene>
    <name evidence="2" type="ORF">COY66_02760</name>
</gene>
<comment type="caution">
    <text evidence="2">The sequence shown here is derived from an EMBL/GenBank/DDBJ whole genome shotgun (WGS) entry which is preliminary data.</text>
</comment>
<dbReference type="Proteomes" id="UP000230779">
    <property type="component" value="Unassembled WGS sequence"/>
</dbReference>
<feature type="domain" description="TraC-like" evidence="1">
    <location>
        <begin position="28"/>
        <end position="136"/>
    </location>
</feature>
<name>A0A2M7RJD8_9BACT</name>
<accession>A0A2M7RJD8</accession>
<evidence type="ECO:0000313" key="2">
    <source>
        <dbReference type="EMBL" id="PIY96824.1"/>
    </source>
</evidence>